<gene>
    <name evidence="1" type="ORF">EMK97_14790</name>
</gene>
<dbReference type="KEGG" id="lsd:EMK97_14790"/>
<dbReference type="OrthoDB" id="8811070at2"/>
<dbReference type="AlphaFoldDB" id="A0A4P6P5E6"/>
<evidence type="ECO:0000313" key="2">
    <source>
        <dbReference type="Proteomes" id="UP000290244"/>
    </source>
</evidence>
<dbReference type="RefSeq" id="WP_130603486.1">
    <property type="nucleotide sequence ID" value="NZ_CP034759.1"/>
</dbReference>
<dbReference type="Proteomes" id="UP000290244">
    <property type="component" value="Chromosome"/>
</dbReference>
<protein>
    <submittedName>
        <fullName evidence="1">Uncharacterized protein</fullName>
    </submittedName>
</protein>
<name>A0A4P6P5E6_9GAMM</name>
<reference evidence="1 2" key="1">
    <citation type="submission" date="2018-12" db="EMBL/GenBank/DDBJ databases">
        <title>Complete genome of Litorilituus sediminis.</title>
        <authorList>
            <person name="Liu A."/>
            <person name="Rong J."/>
        </authorList>
    </citation>
    <scope>NUCLEOTIDE SEQUENCE [LARGE SCALE GENOMIC DNA]</scope>
    <source>
        <strain evidence="1 2">JCM 17549</strain>
    </source>
</reference>
<organism evidence="1 2">
    <name type="scientific">Litorilituus sediminis</name>
    <dbReference type="NCBI Taxonomy" id="718192"/>
    <lineage>
        <taxon>Bacteria</taxon>
        <taxon>Pseudomonadati</taxon>
        <taxon>Pseudomonadota</taxon>
        <taxon>Gammaproteobacteria</taxon>
        <taxon>Alteromonadales</taxon>
        <taxon>Colwelliaceae</taxon>
        <taxon>Litorilituus</taxon>
    </lineage>
</organism>
<keyword evidence="2" id="KW-1185">Reference proteome</keyword>
<sequence>MNEQLAVKEAINAFYKGAGLNIKFTGDANQKVAEVFGKMILETQKCTTALNWVPRPTGGRATIAWVAKNFTKSVLRQLEEGQSLTCAKKAILQFKSPLKLASMGV</sequence>
<accession>A0A4P6P5E6</accession>
<proteinExistence type="predicted"/>
<dbReference type="EMBL" id="CP034759">
    <property type="protein sequence ID" value="QBG36896.1"/>
    <property type="molecule type" value="Genomic_DNA"/>
</dbReference>
<evidence type="ECO:0000313" key="1">
    <source>
        <dbReference type="EMBL" id="QBG36896.1"/>
    </source>
</evidence>